<dbReference type="Pfam" id="PF13302">
    <property type="entry name" value="Acetyltransf_3"/>
    <property type="match status" value="1"/>
</dbReference>
<name>A0A3S4SSV4_9ACTO</name>
<dbReference type="InterPro" id="IPR000182">
    <property type="entry name" value="GNAT_dom"/>
</dbReference>
<keyword evidence="2" id="KW-0808">Transferase</keyword>
<dbReference type="InterPro" id="IPR051908">
    <property type="entry name" value="Ribosomal_N-acetyltransferase"/>
</dbReference>
<proteinExistence type="predicted"/>
<dbReference type="EMBL" id="LR134363">
    <property type="protein sequence ID" value="VEG74253.1"/>
    <property type="molecule type" value="Genomic_DNA"/>
</dbReference>
<protein>
    <submittedName>
        <fullName evidence="2">Ribosomal N-acetyltransferase YdaF</fullName>
        <ecNumber evidence="2">2.3.1.-</ecNumber>
    </submittedName>
</protein>
<evidence type="ECO:0000259" key="1">
    <source>
        <dbReference type="PROSITE" id="PS51186"/>
    </source>
</evidence>
<reference evidence="2 3" key="1">
    <citation type="submission" date="2018-12" db="EMBL/GenBank/DDBJ databases">
        <authorList>
            <consortium name="Pathogen Informatics"/>
        </authorList>
    </citation>
    <scope>NUCLEOTIDE SEQUENCE [LARGE SCALE GENOMIC DNA]</scope>
    <source>
        <strain evidence="2 3">NCTC11923</strain>
    </source>
</reference>
<dbReference type="GO" id="GO:1990189">
    <property type="term" value="F:protein N-terminal-serine acetyltransferase activity"/>
    <property type="evidence" value="ECO:0007669"/>
    <property type="project" value="TreeGrafter"/>
</dbReference>
<organism evidence="2 3">
    <name type="scientific">Actinomyces slackii</name>
    <dbReference type="NCBI Taxonomy" id="52774"/>
    <lineage>
        <taxon>Bacteria</taxon>
        <taxon>Bacillati</taxon>
        <taxon>Actinomycetota</taxon>
        <taxon>Actinomycetes</taxon>
        <taxon>Actinomycetales</taxon>
        <taxon>Actinomycetaceae</taxon>
        <taxon>Actinomyces</taxon>
    </lineage>
</organism>
<feature type="domain" description="N-acetyltransferase" evidence="1">
    <location>
        <begin position="39"/>
        <end position="209"/>
    </location>
</feature>
<dbReference type="EC" id="2.3.1.-" evidence="2"/>
<dbReference type="STRING" id="1278298.GCA_000428685_02272"/>
<dbReference type="KEGG" id="asla:NCTC11923_00879"/>
<dbReference type="GO" id="GO:0005737">
    <property type="term" value="C:cytoplasm"/>
    <property type="evidence" value="ECO:0007669"/>
    <property type="project" value="TreeGrafter"/>
</dbReference>
<dbReference type="PANTHER" id="PTHR43441">
    <property type="entry name" value="RIBOSOMAL-PROTEIN-SERINE ACETYLTRANSFERASE"/>
    <property type="match status" value="1"/>
</dbReference>
<dbReference type="SUPFAM" id="SSF55729">
    <property type="entry name" value="Acyl-CoA N-acyltransferases (Nat)"/>
    <property type="match status" value="1"/>
</dbReference>
<dbReference type="Proteomes" id="UP000276899">
    <property type="component" value="Chromosome"/>
</dbReference>
<gene>
    <name evidence="2" type="primary">ydaF</name>
    <name evidence="2" type="ORF">NCTC11923_00879</name>
</gene>
<dbReference type="AlphaFoldDB" id="A0A3S4SSV4"/>
<keyword evidence="3" id="KW-1185">Reference proteome</keyword>
<keyword evidence="2" id="KW-0012">Acyltransferase</keyword>
<accession>A0A3S4SSV4</accession>
<dbReference type="PROSITE" id="PS51186">
    <property type="entry name" value="GNAT"/>
    <property type="match status" value="1"/>
</dbReference>
<dbReference type="Gene3D" id="3.40.630.30">
    <property type="match status" value="1"/>
</dbReference>
<evidence type="ECO:0000313" key="3">
    <source>
        <dbReference type="Proteomes" id="UP000276899"/>
    </source>
</evidence>
<dbReference type="PANTHER" id="PTHR43441:SF2">
    <property type="entry name" value="FAMILY ACETYLTRANSFERASE, PUTATIVE (AFU_ORTHOLOGUE AFUA_7G00850)-RELATED"/>
    <property type="match status" value="1"/>
</dbReference>
<dbReference type="GO" id="GO:0008999">
    <property type="term" value="F:protein-N-terminal-alanine acetyltransferase activity"/>
    <property type="evidence" value="ECO:0007669"/>
    <property type="project" value="TreeGrafter"/>
</dbReference>
<sequence>MAGGRLLGRLWSSEPRRFAWPVRLSARAAERGLAGAAVVALRELRLQDEKAWRALRLADDARLSPWEATLPPQAGEGALDFASFVRAQERRARLGEAMSFVIEVDGALGGQLSVDPIHWGSLRSAQVGYWIGGSLEGCGIARLAVAMALDHLLGPAVGLHRVEINVRPENDRSLALCRALGLREEGLRRRYMHINGVWADHVSFAVVAEDRRGRAGFVDGLTGGQS</sequence>
<evidence type="ECO:0000313" key="2">
    <source>
        <dbReference type="EMBL" id="VEG74253.1"/>
    </source>
</evidence>
<dbReference type="InterPro" id="IPR016181">
    <property type="entry name" value="Acyl_CoA_acyltransferase"/>
</dbReference>